<evidence type="ECO:0000256" key="10">
    <source>
        <dbReference type="SAM" id="Coils"/>
    </source>
</evidence>
<proteinExistence type="inferred from homology"/>
<dbReference type="EMBL" id="JAAIKB010000002">
    <property type="protein sequence ID" value="NGM19503.1"/>
    <property type="molecule type" value="Genomic_DNA"/>
</dbReference>
<feature type="coiled-coil region" evidence="10">
    <location>
        <begin position="268"/>
        <end position="298"/>
    </location>
</feature>
<comment type="caution">
    <text evidence="13">The sequence shown here is derived from an EMBL/GenBank/DDBJ whole genome shotgun (WGS) entry which is preliminary data.</text>
</comment>
<dbReference type="GO" id="GO:0005886">
    <property type="term" value="C:plasma membrane"/>
    <property type="evidence" value="ECO:0007669"/>
    <property type="project" value="UniProtKB-SubCell"/>
</dbReference>
<keyword evidence="3 9" id="KW-0813">Transport</keyword>
<keyword evidence="4 9" id="KW-1003">Cell membrane</keyword>
<evidence type="ECO:0000313" key="13">
    <source>
        <dbReference type="EMBL" id="NGM19503.1"/>
    </source>
</evidence>
<dbReference type="SUPFAM" id="SSF111369">
    <property type="entry name" value="HlyD-like secretion proteins"/>
    <property type="match status" value="1"/>
</dbReference>
<sequence>MSTARLSGPKSIPLSFAEADQAARMPSVRRIGLAALLLLFVGFGGLLLWAAITPIERAVVARGSLVAEGRRKSILLSEPGILQQLLVREGERVQAGTVLMRLDPTTAEAAAAQARAQARALAVRVERLRAEQQDERRFVAPPDILRAAQRDPGLANIIASEQRLFTARWQAYDSNLAVYERRVAVQREQLQATAAQRTSVASRIGSVRTDLAGQRPLAQQGFALMSRVRELERMEAELVGTAGSLAAQEAQFRQAIAQAEAEMATFRLTRAQDIARELQDNQQQLIDAEQRVLAAENIRSRRDLVAPEPGIVTDIRFVTPGSSISDGVPVLDLLPLDDRLVIEAKVLPTDVEQLQVGSRVNVRLSALRQRTTPLLAGRLTYVSADQQTDQQGNQFFLARAEINPSELAAIPGLQLQAGMPIELFVLGETRSALAYMVSPIRDSLRRALRD</sequence>
<comment type="subcellular location">
    <subcellularLocation>
        <location evidence="1 9">Cell inner membrane</location>
        <topology evidence="1 9">Single-pass membrane protein</topology>
    </subcellularLocation>
</comment>
<evidence type="ECO:0000256" key="5">
    <source>
        <dbReference type="ARBA" id="ARBA00022519"/>
    </source>
</evidence>
<accession>A0A6M1LGT2</accession>
<dbReference type="Pfam" id="PF25994">
    <property type="entry name" value="HH_AprE"/>
    <property type="match status" value="1"/>
</dbReference>
<keyword evidence="10" id="KW-0175">Coiled coil</keyword>
<protein>
    <recommendedName>
        <fullName evidence="9">Membrane fusion protein (MFP) family protein</fullName>
    </recommendedName>
</protein>
<dbReference type="GO" id="GO:0015031">
    <property type="term" value="P:protein transport"/>
    <property type="evidence" value="ECO:0007669"/>
    <property type="project" value="InterPro"/>
</dbReference>
<evidence type="ECO:0000313" key="14">
    <source>
        <dbReference type="Proteomes" id="UP000475385"/>
    </source>
</evidence>
<dbReference type="PANTHER" id="PTHR30386">
    <property type="entry name" value="MEMBRANE FUSION SUBUNIT OF EMRAB-TOLC MULTIDRUG EFFLUX PUMP"/>
    <property type="match status" value="1"/>
</dbReference>
<keyword evidence="8 9" id="KW-0472">Membrane</keyword>
<dbReference type="NCBIfam" id="TIGR01843">
    <property type="entry name" value="type_I_hlyD"/>
    <property type="match status" value="1"/>
</dbReference>
<keyword evidence="14" id="KW-1185">Reference proteome</keyword>
<dbReference type="InterPro" id="IPR010129">
    <property type="entry name" value="T1SS_HlyD"/>
</dbReference>
<name>A0A6M1LGT2_9PROT</name>
<evidence type="ECO:0000256" key="9">
    <source>
        <dbReference type="RuleBase" id="RU365093"/>
    </source>
</evidence>
<evidence type="ECO:0000256" key="1">
    <source>
        <dbReference type="ARBA" id="ARBA00004377"/>
    </source>
</evidence>
<feature type="domain" description="AprE-like long alpha-helical hairpin" evidence="11">
    <location>
        <begin position="107"/>
        <end position="297"/>
    </location>
</feature>
<dbReference type="InterPro" id="IPR058781">
    <property type="entry name" value="HH_AprE-like"/>
</dbReference>
<dbReference type="RefSeq" id="WP_164693401.1">
    <property type="nucleotide sequence ID" value="NZ_JAAIKB010000002.1"/>
</dbReference>
<dbReference type="AlphaFoldDB" id="A0A6M1LGT2"/>
<evidence type="ECO:0000256" key="7">
    <source>
        <dbReference type="ARBA" id="ARBA00022989"/>
    </source>
</evidence>
<evidence type="ECO:0000256" key="6">
    <source>
        <dbReference type="ARBA" id="ARBA00022692"/>
    </source>
</evidence>
<organism evidence="13 14">
    <name type="scientific">Falsiroseomonas algicola</name>
    <dbReference type="NCBI Taxonomy" id="2716930"/>
    <lineage>
        <taxon>Bacteria</taxon>
        <taxon>Pseudomonadati</taxon>
        <taxon>Pseudomonadota</taxon>
        <taxon>Alphaproteobacteria</taxon>
        <taxon>Acetobacterales</taxon>
        <taxon>Roseomonadaceae</taxon>
        <taxon>Falsiroseomonas</taxon>
    </lineage>
</organism>
<dbReference type="Proteomes" id="UP000475385">
    <property type="component" value="Unassembled WGS sequence"/>
</dbReference>
<reference evidence="13 14" key="1">
    <citation type="submission" date="2020-02" db="EMBL/GenBank/DDBJ databases">
        <authorList>
            <person name="Kim H.M."/>
            <person name="Jeon C.O."/>
        </authorList>
    </citation>
    <scope>NUCLEOTIDE SEQUENCE [LARGE SCALE GENOMIC DNA]</scope>
    <source>
        <strain evidence="13 14">PeD5</strain>
    </source>
</reference>
<dbReference type="PANTHER" id="PTHR30386:SF17">
    <property type="entry name" value="ALKALINE PROTEASE SECRETION PROTEIN APRE"/>
    <property type="match status" value="1"/>
</dbReference>
<dbReference type="PRINTS" id="PR01490">
    <property type="entry name" value="RTXTOXIND"/>
</dbReference>
<evidence type="ECO:0000256" key="4">
    <source>
        <dbReference type="ARBA" id="ARBA00022475"/>
    </source>
</evidence>
<feature type="domain" description="AprE-like beta-barrel" evidence="12">
    <location>
        <begin position="340"/>
        <end position="425"/>
    </location>
</feature>
<gene>
    <name evidence="13" type="ORF">G3576_05725</name>
</gene>
<feature type="transmembrane region" description="Helical" evidence="9">
    <location>
        <begin position="31"/>
        <end position="52"/>
    </location>
</feature>
<dbReference type="InterPro" id="IPR050739">
    <property type="entry name" value="MFP"/>
</dbReference>
<comment type="similarity">
    <text evidence="2 9">Belongs to the membrane fusion protein (MFP) (TC 8.A.1) family.</text>
</comment>
<evidence type="ECO:0000259" key="12">
    <source>
        <dbReference type="Pfam" id="PF26002"/>
    </source>
</evidence>
<dbReference type="InterPro" id="IPR058982">
    <property type="entry name" value="Beta-barrel_AprE"/>
</dbReference>
<evidence type="ECO:0000256" key="8">
    <source>
        <dbReference type="ARBA" id="ARBA00023136"/>
    </source>
</evidence>
<dbReference type="Gene3D" id="2.40.30.170">
    <property type="match status" value="1"/>
</dbReference>
<keyword evidence="7 9" id="KW-1133">Transmembrane helix</keyword>
<dbReference type="Gene3D" id="2.40.50.100">
    <property type="match status" value="1"/>
</dbReference>
<evidence type="ECO:0000256" key="2">
    <source>
        <dbReference type="ARBA" id="ARBA00009477"/>
    </source>
</evidence>
<dbReference type="Pfam" id="PF26002">
    <property type="entry name" value="Beta-barrel_AprE"/>
    <property type="match status" value="1"/>
</dbReference>
<evidence type="ECO:0000259" key="11">
    <source>
        <dbReference type="Pfam" id="PF25994"/>
    </source>
</evidence>
<keyword evidence="6 9" id="KW-0812">Transmembrane</keyword>
<evidence type="ECO:0000256" key="3">
    <source>
        <dbReference type="ARBA" id="ARBA00022448"/>
    </source>
</evidence>
<keyword evidence="5 9" id="KW-0997">Cell inner membrane</keyword>
<reference evidence="13 14" key="2">
    <citation type="submission" date="2020-03" db="EMBL/GenBank/DDBJ databases">
        <title>Roseomonas stagni sp. nov., isolated from pond water in Japan.</title>
        <authorList>
            <person name="Furuhata K."/>
            <person name="Miyamoto H."/>
            <person name="Goto K."/>
        </authorList>
    </citation>
    <scope>NUCLEOTIDE SEQUENCE [LARGE SCALE GENOMIC DNA]</scope>
    <source>
        <strain evidence="13 14">PeD5</strain>
    </source>
</reference>